<evidence type="ECO:0000313" key="5">
    <source>
        <dbReference type="Proteomes" id="UP000828390"/>
    </source>
</evidence>
<keyword evidence="2" id="KW-0472">Membrane</keyword>
<feature type="compositionally biased region" description="Polar residues" evidence="1">
    <location>
        <begin position="223"/>
        <end position="258"/>
    </location>
</feature>
<evidence type="ECO:0000313" key="4">
    <source>
        <dbReference type="EMBL" id="KAH3880544.1"/>
    </source>
</evidence>
<dbReference type="Gene3D" id="1.10.1380.10">
    <property type="entry name" value="Neutral endopeptidase , domain2"/>
    <property type="match status" value="1"/>
</dbReference>
<organism evidence="4 5">
    <name type="scientific">Dreissena polymorpha</name>
    <name type="common">Zebra mussel</name>
    <name type="synonym">Mytilus polymorpha</name>
    <dbReference type="NCBI Taxonomy" id="45954"/>
    <lineage>
        <taxon>Eukaryota</taxon>
        <taxon>Metazoa</taxon>
        <taxon>Spiralia</taxon>
        <taxon>Lophotrochozoa</taxon>
        <taxon>Mollusca</taxon>
        <taxon>Bivalvia</taxon>
        <taxon>Autobranchia</taxon>
        <taxon>Heteroconchia</taxon>
        <taxon>Euheterodonta</taxon>
        <taxon>Imparidentia</taxon>
        <taxon>Neoheterodontei</taxon>
        <taxon>Myida</taxon>
        <taxon>Dreissenoidea</taxon>
        <taxon>Dreissenidae</taxon>
        <taxon>Dreissena</taxon>
    </lineage>
</organism>
<dbReference type="GO" id="GO:0005886">
    <property type="term" value="C:plasma membrane"/>
    <property type="evidence" value="ECO:0007669"/>
    <property type="project" value="TreeGrafter"/>
</dbReference>
<dbReference type="PROSITE" id="PS51885">
    <property type="entry name" value="NEPRILYSIN"/>
    <property type="match status" value="1"/>
</dbReference>
<reference evidence="4" key="1">
    <citation type="journal article" date="2019" name="bioRxiv">
        <title>The Genome of the Zebra Mussel, Dreissena polymorpha: A Resource for Invasive Species Research.</title>
        <authorList>
            <person name="McCartney M.A."/>
            <person name="Auch B."/>
            <person name="Kono T."/>
            <person name="Mallez S."/>
            <person name="Zhang Y."/>
            <person name="Obille A."/>
            <person name="Becker A."/>
            <person name="Abrahante J.E."/>
            <person name="Garbe J."/>
            <person name="Badalamenti J.P."/>
            <person name="Herman A."/>
            <person name="Mangelson H."/>
            <person name="Liachko I."/>
            <person name="Sullivan S."/>
            <person name="Sone E.D."/>
            <person name="Koren S."/>
            <person name="Silverstein K.A.T."/>
            <person name="Beckman K.B."/>
            <person name="Gohl D.M."/>
        </authorList>
    </citation>
    <scope>NUCLEOTIDE SEQUENCE</scope>
    <source>
        <strain evidence="4">Duluth1</strain>
        <tissue evidence="4">Whole animal</tissue>
    </source>
</reference>
<keyword evidence="2" id="KW-0812">Transmembrane</keyword>
<dbReference type="PANTHER" id="PTHR11733">
    <property type="entry name" value="ZINC METALLOPROTEASE FAMILY M13 NEPRILYSIN-RELATED"/>
    <property type="match status" value="1"/>
</dbReference>
<sequence length="923" mass="102975">MSFGWTVADNTTRETRTLEQFSGYFTDIQRVARKSLPRQPSKDLCSLLGLPSTYSQAKVPSSICSTILSGAPQELIPVGKRVAKREPYGAEKEHPKSNWNLLKEILLCKGGPDYEDRKCSKRERTACACAIYFAVIIFILLVIIVILVAILNASSEKAVTDHDGVSFLSTVNPQNKINTTEALSSKTTEIVPSSTSREQTLQSTESPFKSSTDFKQINTTVRVSSQSQRTAAESSPSISVSTATPIENKTTSSVQKTTHPPPRGMIFDFDSFSNCSTNDCKAAQATVAMVDTDMDPCNDMYSFACGGWERQIRSYFNNGETNVPRTLQEHMQQNLKLQLKDMLSAPLQENSSFSASLTKTLYQTCLSFTMNSSANNNPNKDVELLHELLDVLAMTGNGTFTLPAAEMLQVADIMFQVNPLFRVSFKPLEQSDGTFSYGIQLDPPRLYLPITEYVDPETEIAANYMTAMSNVLYRYVSTFKEYDFLFDMDKVREVIRSGLNFEKMIASLEQASLENQGTVTQVVITTNGLKAEYPNIPWEFASEATMVGNALVQVNGMEYFKRIDYMYSTTQTETIQIYVFLTVMKAILHLMPMSLRSELQNAYPANNMVDTELDCVEVVLRLAKEEAHTVFVAHYAQRILDDRLAISGLVDSVNSAFQRLVENASWIRSDLKRVVAALSRNIRVVFSPLRTTFEDLAYMLTNVQSFAVLALELRRRNHEAEIKRLGTNLTQVEMLWTSTEPVFESSLYIIGLPTGLSMYLQSGYSNFNVHGYLGTMMAKEFVTLLTGDLTDGKTPLWWGTQNSLSFKNVTTCFAEQISSKPHLSTDLGNVIVWNGALQVAYVAYSSTSNTMRKVFPGTTLTEEEIFIFNTVQSQCHVTDGPGPGLVHERINNMLKNTANLAAFGCVERNNMTSTSSCQLFTIV</sequence>
<dbReference type="Proteomes" id="UP000828390">
    <property type="component" value="Unassembled WGS sequence"/>
</dbReference>
<dbReference type="PANTHER" id="PTHR11733:SF167">
    <property type="entry name" value="FI17812P1-RELATED"/>
    <property type="match status" value="1"/>
</dbReference>
<dbReference type="InterPro" id="IPR000718">
    <property type="entry name" value="Peptidase_M13"/>
</dbReference>
<dbReference type="GO" id="GO:0016485">
    <property type="term" value="P:protein processing"/>
    <property type="evidence" value="ECO:0007669"/>
    <property type="project" value="TreeGrafter"/>
</dbReference>
<dbReference type="SUPFAM" id="SSF55486">
    <property type="entry name" value="Metalloproteases ('zincins'), catalytic domain"/>
    <property type="match status" value="1"/>
</dbReference>
<gene>
    <name evidence="4" type="ORF">DPMN_004460</name>
</gene>
<comment type="caution">
    <text evidence="4">The sequence shown here is derived from an EMBL/GenBank/DDBJ whole genome shotgun (WGS) entry which is preliminary data.</text>
</comment>
<dbReference type="AlphaFoldDB" id="A0A9D4RTK3"/>
<feature type="domain" description="Peptidase M13 N-terminal" evidence="3">
    <location>
        <begin position="296"/>
        <end position="675"/>
    </location>
</feature>
<feature type="transmembrane region" description="Helical" evidence="2">
    <location>
        <begin position="127"/>
        <end position="151"/>
    </location>
</feature>
<proteinExistence type="predicted"/>
<keyword evidence="5" id="KW-1185">Reference proteome</keyword>
<protein>
    <recommendedName>
        <fullName evidence="3">Peptidase M13 N-terminal domain-containing protein</fullName>
    </recommendedName>
</protein>
<feature type="region of interest" description="Disordered" evidence="1">
    <location>
        <begin position="179"/>
        <end position="210"/>
    </location>
</feature>
<feature type="region of interest" description="Disordered" evidence="1">
    <location>
        <begin position="223"/>
        <end position="262"/>
    </location>
</feature>
<dbReference type="InterPro" id="IPR024079">
    <property type="entry name" value="MetalloPept_cat_dom_sf"/>
</dbReference>
<keyword evidence="2" id="KW-1133">Transmembrane helix</keyword>
<name>A0A9D4RTK3_DREPO</name>
<reference evidence="4" key="2">
    <citation type="submission" date="2020-11" db="EMBL/GenBank/DDBJ databases">
        <authorList>
            <person name="McCartney M.A."/>
            <person name="Auch B."/>
            <person name="Kono T."/>
            <person name="Mallez S."/>
            <person name="Becker A."/>
            <person name="Gohl D.M."/>
            <person name="Silverstein K.A.T."/>
            <person name="Koren S."/>
            <person name="Bechman K.B."/>
            <person name="Herman A."/>
            <person name="Abrahante J.E."/>
            <person name="Garbe J."/>
        </authorList>
    </citation>
    <scope>NUCLEOTIDE SEQUENCE</scope>
    <source>
        <strain evidence="4">Duluth1</strain>
        <tissue evidence="4">Whole animal</tissue>
    </source>
</reference>
<dbReference type="GO" id="GO:0004222">
    <property type="term" value="F:metalloendopeptidase activity"/>
    <property type="evidence" value="ECO:0007669"/>
    <property type="project" value="InterPro"/>
</dbReference>
<dbReference type="InterPro" id="IPR008753">
    <property type="entry name" value="Peptidase_M13_N"/>
</dbReference>
<evidence type="ECO:0000256" key="1">
    <source>
        <dbReference type="SAM" id="MobiDB-lite"/>
    </source>
</evidence>
<evidence type="ECO:0000256" key="2">
    <source>
        <dbReference type="SAM" id="Phobius"/>
    </source>
</evidence>
<dbReference type="Gene3D" id="3.40.390.10">
    <property type="entry name" value="Collagenase (Catalytic Domain)"/>
    <property type="match status" value="1"/>
</dbReference>
<accession>A0A9D4RTK3</accession>
<dbReference type="EMBL" id="JAIWYP010000001">
    <property type="protein sequence ID" value="KAH3880544.1"/>
    <property type="molecule type" value="Genomic_DNA"/>
</dbReference>
<dbReference type="Pfam" id="PF05649">
    <property type="entry name" value="Peptidase_M13_N"/>
    <property type="match status" value="1"/>
</dbReference>
<evidence type="ECO:0000259" key="3">
    <source>
        <dbReference type="Pfam" id="PF05649"/>
    </source>
</evidence>
<dbReference type="InterPro" id="IPR042089">
    <property type="entry name" value="Peptidase_M13_dom_2"/>
</dbReference>